<dbReference type="EMBL" id="HBEC01039194">
    <property type="protein sequence ID" value="CAD8305685.1"/>
    <property type="molecule type" value="Transcribed_RNA"/>
</dbReference>
<evidence type="ECO:0000313" key="1">
    <source>
        <dbReference type="EMBL" id="CAD8305685.1"/>
    </source>
</evidence>
<dbReference type="AlphaFoldDB" id="A0A7R9VV95"/>
<gene>
    <name evidence="1" type="ORF">CEUR00632_LOCUS18212</name>
</gene>
<reference evidence="1" key="1">
    <citation type="submission" date="2021-01" db="EMBL/GenBank/DDBJ databases">
        <authorList>
            <person name="Corre E."/>
            <person name="Pelletier E."/>
            <person name="Niang G."/>
            <person name="Scheremetjew M."/>
            <person name="Finn R."/>
            <person name="Kale V."/>
            <person name="Holt S."/>
            <person name="Cochrane G."/>
            <person name="Meng A."/>
            <person name="Brown T."/>
            <person name="Cohen L."/>
        </authorList>
    </citation>
    <scope>NUCLEOTIDE SEQUENCE</scope>
    <source>
        <strain evidence="1">CCMP219</strain>
    </source>
</reference>
<name>A0A7R9VV95_9CHLO</name>
<organism evidence="1">
    <name type="scientific">Chlamydomonas euryale</name>
    <dbReference type="NCBI Taxonomy" id="1486919"/>
    <lineage>
        <taxon>Eukaryota</taxon>
        <taxon>Viridiplantae</taxon>
        <taxon>Chlorophyta</taxon>
        <taxon>core chlorophytes</taxon>
        <taxon>Chlorophyceae</taxon>
        <taxon>CS clade</taxon>
        <taxon>Chlamydomonadales</taxon>
        <taxon>Chlamydomonadaceae</taxon>
        <taxon>Chlamydomonas</taxon>
    </lineage>
</organism>
<proteinExistence type="predicted"/>
<accession>A0A7R9VV95</accession>
<sequence>MLTRVCVHGPPTRMQSVGCGVLGPAMRQRASAPSCRGAWQGAAPCTPAHAMLQNKTQVDATVRVRVYERQGCLRAKLGFASQVANVHNLTRKQIANNRRLFDNFQNLAIAYQCPAVRNYSLDGNVDEALVSASEEYGIGLMGVQLPPGSRGVPPHLVPLLRSCRGGVLVFQEATAGDKSAIATQFQKAPVVPPGDEEGTSA</sequence>
<protein>
    <submittedName>
        <fullName evidence="1">Uncharacterized protein</fullName>
    </submittedName>
</protein>